<feature type="compositionally biased region" description="Basic and acidic residues" evidence="1">
    <location>
        <begin position="16"/>
        <end position="33"/>
    </location>
</feature>
<evidence type="ECO:0000313" key="2">
    <source>
        <dbReference type="EMBL" id="KKZ72287.1"/>
    </source>
</evidence>
<reference evidence="2 3" key="1">
    <citation type="submission" date="2015-05" db="EMBL/GenBank/DDBJ databases">
        <title>Draft Genome assembly of Streptomyces showdoensis.</title>
        <authorList>
            <person name="Thapa K.K."/>
            <person name="Metsa-Ketela M."/>
        </authorList>
    </citation>
    <scope>NUCLEOTIDE SEQUENCE [LARGE SCALE GENOMIC DNA]</scope>
    <source>
        <strain evidence="2 3">ATCC 15227</strain>
    </source>
</reference>
<dbReference type="EMBL" id="LAQS01000028">
    <property type="protein sequence ID" value="KKZ72287.1"/>
    <property type="molecule type" value="Genomic_DNA"/>
</dbReference>
<dbReference type="Pfam" id="PF05119">
    <property type="entry name" value="Terminase_4"/>
    <property type="match status" value="1"/>
</dbReference>
<dbReference type="Proteomes" id="UP000265325">
    <property type="component" value="Unassembled WGS sequence"/>
</dbReference>
<protein>
    <recommendedName>
        <fullName evidence="4">Terminase</fullName>
    </recommendedName>
</protein>
<comment type="caution">
    <text evidence="2">The sequence shown here is derived from an EMBL/GenBank/DDBJ whole genome shotgun (WGS) entry which is preliminary data.</text>
</comment>
<dbReference type="NCBIfam" id="TIGR01558">
    <property type="entry name" value="sm_term_P27"/>
    <property type="match status" value="1"/>
</dbReference>
<sequence length="160" mass="17322">MGKRGPAPKPTALRVLHGDRKDRINTEEPRPAEGDVAPPAWLSNEAVEVWDTLADQLTATGVLTGWDVEAFANWCDAVARRRAAAEHVDQEGAVVEHPVFNKNGDQTGVRMGKNPWLLALDAADAQVQRYGARFGLTPSDRAQLHIGGQEKPGGAERLLS</sequence>
<gene>
    <name evidence="2" type="ORF">VO63_19095</name>
</gene>
<name>A0A2P2GLA1_STREW</name>
<dbReference type="InterPro" id="IPR006448">
    <property type="entry name" value="Phage_term_ssu_P27"/>
</dbReference>
<organism evidence="2 3">
    <name type="scientific">Streptomyces showdoensis</name>
    <dbReference type="NCBI Taxonomy" id="68268"/>
    <lineage>
        <taxon>Bacteria</taxon>
        <taxon>Bacillati</taxon>
        <taxon>Actinomycetota</taxon>
        <taxon>Actinomycetes</taxon>
        <taxon>Kitasatosporales</taxon>
        <taxon>Streptomycetaceae</taxon>
        <taxon>Streptomyces</taxon>
    </lineage>
</organism>
<accession>A0A2P2GLA1</accession>
<feature type="region of interest" description="Disordered" evidence="1">
    <location>
        <begin position="1"/>
        <end position="39"/>
    </location>
</feature>
<evidence type="ECO:0008006" key="4">
    <source>
        <dbReference type="Google" id="ProtNLM"/>
    </source>
</evidence>
<proteinExistence type="predicted"/>
<keyword evidence="3" id="KW-1185">Reference proteome</keyword>
<dbReference type="OrthoDB" id="964746at2"/>
<evidence type="ECO:0000313" key="3">
    <source>
        <dbReference type="Proteomes" id="UP000265325"/>
    </source>
</evidence>
<dbReference type="AlphaFoldDB" id="A0A2P2GLA1"/>
<dbReference type="RefSeq" id="WP_046909049.1">
    <property type="nucleotide sequence ID" value="NZ_BAAAXG010000026.1"/>
</dbReference>
<evidence type="ECO:0000256" key="1">
    <source>
        <dbReference type="SAM" id="MobiDB-lite"/>
    </source>
</evidence>